<dbReference type="PANTHER" id="PTHR11358">
    <property type="entry name" value="ARGINASE/AGMATINASE"/>
    <property type="match status" value="1"/>
</dbReference>
<sequence length="300" mass="32551">VTNCDTNMWAPLNFLSLSAKEADLETAKVVLVPVPYDSSTTYKTGTRDGPLGLLRASAHLEDFDHELGIDVASIGIHTTPFLEPVLASPQAMIDRIRKTVQPFVEQKKIVGLLGGDHSITLGSIQAYQALYPNLSVLYFDAHGDLRDSYLGSKWGHANVARRISEICPVVEVGVRSISKQEMEFIEKSNVHVFFMNSVEPEPPPHHDVLAALSSPKVYISVDLDCLDPSLMPAVGTPEPGGLSWSQLTGLIEAVSKQREIVGFDVVELSPDLGPSSCSFIAAKLAYKLIAYANLTNISGH</sequence>
<dbReference type="GO" id="GO:0046872">
    <property type="term" value="F:metal ion binding"/>
    <property type="evidence" value="ECO:0007669"/>
    <property type="project" value="UniProtKB-KW"/>
</dbReference>
<name>A0A382ECI8_9ZZZZ</name>
<feature type="non-terminal residue" evidence="4">
    <location>
        <position position="1"/>
    </location>
</feature>
<reference evidence="4" key="1">
    <citation type="submission" date="2018-05" db="EMBL/GenBank/DDBJ databases">
        <authorList>
            <person name="Lanie J.A."/>
            <person name="Ng W.-L."/>
            <person name="Kazmierczak K.M."/>
            <person name="Andrzejewski T.M."/>
            <person name="Davidsen T.M."/>
            <person name="Wayne K.J."/>
            <person name="Tettelin H."/>
            <person name="Glass J.I."/>
            <person name="Rusch D."/>
            <person name="Podicherti R."/>
            <person name="Tsui H.-C.T."/>
            <person name="Winkler M.E."/>
        </authorList>
    </citation>
    <scope>NUCLEOTIDE SEQUENCE</scope>
</reference>
<dbReference type="Gene3D" id="3.40.800.10">
    <property type="entry name" value="Ureohydrolase domain"/>
    <property type="match status" value="1"/>
</dbReference>
<dbReference type="InterPro" id="IPR005925">
    <property type="entry name" value="Agmatinase-rel"/>
</dbReference>
<dbReference type="GO" id="GO:0008783">
    <property type="term" value="F:agmatinase activity"/>
    <property type="evidence" value="ECO:0007669"/>
    <property type="project" value="TreeGrafter"/>
</dbReference>
<dbReference type="InterPro" id="IPR006035">
    <property type="entry name" value="Ureohydrolase"/>
</dbReference>
<evidence type="ECO:0000313" key="4">
    <source>
        <dbReference type="EMBL" id="SVB47587.1"/>
    </source>
</evidence>
<evidence type="ECO:0000256" key="3">
    <source>
        <dbReference type="ARBA" id="ARBA00022801"/>
    </source>
</evidence>
<dbReference type="InterPro" id="IPR020855">
    <property type="entry name" value="Ureohydrolase_Mn_BS"/>
</dbReference>
<proteinExistence type="inferred from homology"/>
<dbReference type="EMBL" id="UINC01043487">
    <property type="protein sequence ID" value="SVB47587.1"/>
    <property type="molecule type" value="Genomic_DNA"/>
</dbReference>
<dbReference type="AlphaFoldDB" id="A0A382ECI8"/>
<dbReference type="NCBIfam" id="TIGR01230">
    <property type="entry name" value="agmatinase"/>
    <property type="match status" value="1"/>
</dbReference>
<dbReference type="SUPFAM" id="SSF52768">
    <property type="entry name" value="Arginase/deacetylase"/>
    <property type="match status" value="1"/>
</dbReference>
<accession>A0A382ECI8</accession>
<evidence type="ECO:0000256" key="2">
    <source>
        <dbReference type="ARBA" id="ARBA00022723"/>
    </source>
</evidence>
<dbReference type="PANTHER" id="PTHR11358:SF26">
    <property type="entry name" value="GUANIDINO ACID HYDROLASE, MITOCHONDRIAL"/>
    <property type="match status" value="1"/>
</dbReference>
<dbReference type="GO" id="GO:0033389">
    <property type="term" value="P:putrescine biosynthetic process from arginine, via agmatine"/>
    <property type="evidence" value="ECO:0007669"/>
    <property type="project" value="TreeGrafter"/>
</dbReference>
<evidence type="ECO:0008006" key="5">
    <source>
        <dbReference type="Google" id="ProtNLM"/>
    </source>
</evidence>
<dbReference type="CDD" id="cd11593">
    <property type="entry name" value="Agmatinase-like_2"/>
    <property type="match status" value="1"/>
</dbReference>
<keyword evidence="2" id="KW-0479">Metal-binding</keyword>
<protein>
    <recommendedName>
        <fullName evidence="5">Agmatinase</fullName>
    </recommendedName>
</protein>
<keyword evidence="3" id="KW-0378">Hydrolase</keyword>
<comment type="similarity">
    <text evidence="1">Belongs to the arginase family. Agmatinase subfamily.</text>
</comment>
<organism evidence="4">
    <name type="scientific">marine metagenome</name>
    <dbReference type="NCBI Taxonomy" id="408172"/>
    <lineage>
        <taxon>unclassified sequences</taxon>
        <taxon>metagenomes</taxon>
        <taxon>ecological metagenomes</taxon>
    </lineage>
</organism>
<dbReference type="PROSITE" id="PS01053">
    <property type="entry name" value="ARGINASE_1"/>
    <property type="match status" value="1"/>
</dbReference>
<gene>
    <name evidence="4" type="ORF">METZ01_LOCUS200441</name>
</gene>
<dbReference type="Pfam" id="PF00491">
    <property type="entry name" value="Arginase"/>
    <property type="match status" value="1"/>
</dbReference>
<dbReference type="PROSITE" id="PS51409">
    <property type="entry name" value="ARGINASE_2"/>
    <property type="match status" value="1"/>
</dbReference>
<dbReference type="InterPro" id="IPR023696">
    <property type="entry name" value="Ureohydrolase_dom_sf"/>
</dbReference>
<dbReference type="PIRSF" id="PIRSF036979">
    <property type="entry name" value="Arginase"/>
    <property type="match status" value="1"/>
</dbReference>
<evidence type="ECO:0000256" key="1">
    <source>
        <dbReference type="ARBA" id="ARBA00009227"/>
    </source>
</evidence>